<evidence type="ECO:0000259" key="9">
    <source>
        <dbReference type="Pfam" id="PF23220"/>
    </source>
</evidence>
<evidence type="ECO:0000256" key="2">
    <source>
        <dbReference type="ARBA" id="ARBA00008644"/>
    </source>
</evidence>
<evidence type="ECO:0000259" key="10">
    <source>
        <dbReference type="Pfam" id="PF23231"/>
    </source>
</evidence>
<dbReference type="KEGG" id="dpte:113795073"/>
<accession>A0A6P6Y6H5</accession>
<feature type="domain" description="Pre-mRNA-splicing factor Syf1/CRNKL1-like C-terminal HAT-repeats" evidence="10">
    <location>
        <begin position="378"/>
        <end position="757"/>
    </location>
</feature>
<keyword evidence="5" id="KW-0677">Repeat</keyword>
<name>A0A6P6Y6H5_DERPT</name>
<gene>
    <name evidence="13" type="primary">LOC113795073</name>
</gene>
<dbReference type="FunCoup" id="A0A6P6Y6H5">
    <property type="interactions" value="1732"/>
</dbReference>
<dbReference type="GO" id="GO:0000974">
    <property type="term" value="C:Prp19 complex"/>
    <property type="evidence" value="ECO:0007669"/>
    <property type="project" value="TreeGrafter"/>
</dbReference>
<dbReference type="SMART" id="SM00386">
    <property type="entry name" value="HAT"/>
    <property type="match status" value="13"/>
</dbReference>
<comment type="similarity">
    <text evidence="2">Belongs to the crooked-neck family.</text>
</comment>
<evidence type="ECO:0000256" key="7">
    <source>
        <dbReference type="ARBA" id="ARBA00023242"/>
    </source>
</evidence>
<comment type="subcellular location">
    <subcellularLocation>
        <location evidence="1">Nucleus</location>
    </subcellularLocation>
</comment>
<dbReference type="PANTHER" id="PTHR11246:SF5">
    <property type="entry name" value="PRE-MRNA-SPLICING FACTOR SYF1"/>
    <property type="match status" value="1"/>
</dbReference>
<dbReference type="FunFam" id="1.25.40.10:FF:000023">
    <property type="entry name" value="Pre-mRNA-splicing factor SYF1"/>
    <property type="match status" value="1"/>
</dbReference>
<evidence type="ECO:0000256" key="8">
    <source>
        <dbReference type="SAM" id="MobiDB-lite"/>
    </source>
</evidence>
<keyword evidence="7" id="KW-0539">Nucleus</keyword>
<dbReference type="InterPro" id="IPR003107">
    <property type="entry name" value="HAT"/>
</dbReference>
<dbReference type="InterPro" id="IPR045075">
    <property type="entry name" value="Syf1-like"/>
</dbReference>
<dbReference type="CTD" id="36514"/>
<dbReference type="FunFam" id="1.25.40.10:FF:000182">
    <property type="entry name" value="Pre-mRNA-splicing factor SYF1"/>
    <property type="match status" value="1"/>
</dbReference>
<dbReference type="GO" id="GO:0071007">
    <property type="term" value="C:U2-type catalytic step 2 spliceosome"/>
    <property type="evidence" value="ECO:0007669"/>
    <property type="project" value="TreeGrafter"/>
</dbReference>
<organism evidence="12 13">
    <name type="scientific">Dermatophagoides pteronyssinus</name>
    <name type="common">European house dust mite</name>
    <dbReference type="NCBI Taxonomy" id="6956"/>
    <lineage>
        <taxon>Eukaryota</taxon>
        <taxon>Metazoa</taxon>
        <taxon>Ecdysozoa</taxon>
        <taxon>Arthropoda</taxon>
        <taxon>Chelicerata</taxon>
        <taxon>Arachnida</taxon>
        <taxon>Acari</taxon>
        <taxon>Acariformes</taxon>
        <taxon>Sarcoptiformes</taxon>
        <taxon>Astigmata</taxon>
        <taxon>Psoroptidia</taxon>
        <taxon>Analgoidea</taxon>
        <taxon>Pyroglyphidae</taxon>
        <taxon>Dermatophagoidinae</taxon>
        <taxon>Dermatophagoides</taxon>
    </lineage>
</organism>
<feature type="compositionally biased region" description="Acidic residues" evidence="8">
    <location>
        <begin position="808"/>
        <end position="834"/>
    </location>
</feature>
<dbReference type="PANTHER" id="PTHR11246">
    <property type="entry name" value="PRE-MRNA SPLICING FACTOR"/>
    <property type="match status" value="1"/>
</dbReference>
<protein>
    <submittedName>
        <fullName evidence="13">Pre-mRNA-splicing factor SYF1-like</fullName>
    </submittedName>
</protein>
<feature type="region of interest" description="Disordered" evidence="8">
    <location>
        <begin position="798"/>
        <end position="868"/>
    </location>
</feature>
<dbReference type="GO" id="GO:0071014">
    <property type="term" value="C:post-mRNA release spliceosomal complex"/>
    <property type="evidence" value="ECO:0007669"/>
    <property type="project" value="TreeGrafter"/>
</dbReference>
<keyword evidence="4" id="KW-0747">Spliceosome</keyword>
<dbReference type="Pfam" id="PF23231">
    <property type="entry name" value="HAT_Syf1_CNRKL1_C"/>
    <property type="match status" value="1"/>
</dbReference>
<dbReference type="InterPro" id="IPR011990">
    <property type="entry name" value="TPR-like_helical_dom_sf"/>
</dbReference>
<evidence type="ECO:0000256" key="5">
    <source>
        <dbReference type="ARBA" id="ARBA00022737"/>
    </source>
</evidence>
<evidence type="ECO:0000256" key="6">
    <source>
        <dbReference type="ARBA" id="ARBA00023187"/>
    </source>
</evidence>
<evidence type="ECO:0000256" key="4">
    <source>
        <dbReference type="ARBA" id="ARBA00022728"/>
    </source>
</evidence>
<sequence length="868" mass="102381">MEKHSSIIINEEDLAHEEDILRNSYSISHWLRYIDRKKDSSSNDIVNLLYERALKLMPGSYKLWYGYLKLRIKQTNSLSILDPIVNETNNCFERSLVFMHKMPRIWIEYLQFLMSQCDLTRTRRTFDRSLQALPITQHNRIWPLYLKFVKSHNLPETSIRIYRRYLMLLPEEAEDFIDYLISIERWDEAALKLTEIVNDEHFVSKQGRSKHQLWTELAEILCRHPDRIHSLDVDAIIREGIKRYVDQQGKLWISLAEYYTRSGLFDKARDIFEEALASIKTVRDFSQIFDAYTQSEEKLIQVRMNQSNLSEEDEIDLDLRMIRYEDIIERRPLLLNNVALRQNPHNVEEWLKRVKLLENKPTEIVDVYSDAVQTVQAKHAIGKYYLLWVKFAQFYEANGQLEDARLIFEKAVTVDYVKVEDLANVWCEYVEMEVRNNNFELALKLMQRAVSVPSKRSTSYYDQSESVQNRLYKSLKIWSMYADLEESFGTFESTKAVYDKIIELKIVTPQMIINYGLFLEENGYFEESFKAYEKGIALFRWPNVYDIWNTYLTKFLQRYRGSKLERIRDLFEQCLEYCPSKYCKHFFFLYAKCEEEYGLARNATTIYDRATKKVPSNERMEVFNIFIRKVAEMFGVTHTRSIYEKAIDMLPDSEAREMCLKFADLERKLGEIDRARAIYAHCSQICDPRTATRFWNAWKDFEIKHGNEDTVREMLRIKRSVMATFNTQVNFMSAQMIASAFHQQQDNKESTNKMNDLENLAQANQSDGSEIIKNSVQFVKSDSSTVNNGGNRVNDIIVSSDQANPDEINLDDDEDLDAEQSDDDDDNDDDDDEQQSSSKKTKLSEIEQKMVPKEVFGSLRNDDDDDDD</sequence>
<reference evidence="13" key="1">
    <citation type="submission" date="2025-08" db="UniProtKB">
        <authorList>
            <consortium name="RefSeq"/>
        </authorList>
    </citation>
    <scope>IDENTIFICATION</scope>
    <source>
        <strain evidence="13">Airmid</strain>
    </source>
</reference>
<dbReference type="InterPro" id="IPR055433">
    <property type="entry name" value="HAT_Syf1-like_N"/>
</dbReference>
<dbReference type="Pfam" id="PF23233">
    <property type="entry name" value="HAT_Syf1_CNRKL1_N"/>
    <property type="match status" value="1"/>
</dbReference>
<feature type="domain" description="Pre-mRNA-splicing factor Syf1-like N-terminal HAT-repeats" evidence="11">
    <location>
        <begin position="12"/>
        <end position="171"/>
    </location>
</feature>
<evidence type="ECO:0000313" key="12">
    <source>
        <dbReference type="Proteomes" id="UP000515146"/>
    </source>
</evidence>
<feature type="compositionally biased region" description="Basic and acidic residues" evidence="8">
    <location>
        <begin position="842"/>
        <end position="852"/>
    </location>
</feature>
<dbReference type="InterPro" id="IPR056350">
    <property type="entry name" value="HAT_Syf1_central"/>
</dbReference>
<evidence type="ECO:0000256" key="3">
    <source>
        <dbReference type="ARBA" id="ARBA00022664"/>
    </source>
</evidence>
<dbReference type="AlphaFoldDB" id="A0A6P6Y6H5"/>
<dbReference type="InterPro" id="IPR055430">
    <property type="entry name" value="HAT_Syf1_CNRKL1_C"/>
</dbReference>
<dbReference type="GO" id="GO:0000349">
    <property type="term" value="P:generation of catalytic spliceosome for first transesterification step"/>
    <property type="evidence" value="ECO:0007669"/>
    <property type="project" value="TreeGrafter"/>
</dbReference>
<proteinExistence type="inferred from homology"/>
<dbReference type="Gene3D" id="1.25.40.10">
    <property type="entry name" value="Tetratricopeptide repeat domain"/>
    <property type="match status" value="5"/>
</dbReference>
<keyword evidence="3" id="KW-0507">mRNA processing</keyword>
<keyword evidence="12" id="KW-1185">Reference proteome</keyword>
<dbReference type="SUPFAM" id="SSF48452">
    <property type="entry name" value="TPR-like"/>
    <property type="match status" value="6"/>
</dbReference>
<dbReference type="RefSeq" id="XP_027201057.1">
    <property type="nucleotide sequence ID" value="XM_027345256.1"/>
</dbReference>
<evidence type="ECO:0000259" key="11">
    <source>
        <dbReference type="Pfam" id="PF23233"/>
    </source>
</evidence>
<evidence type="ECO:0000313" key="13">
    <source>
        <dbReference type="RefSeq" id="XP_027201057.1"/>
    </source>
</evidence>
<dbReference type="Pfam" id="PF23220">
    <property type="entry name" value="HAT_Syf1_M"/>
    <property type="match status" value="1"/>
</dbReference>
<dbReference type="FunFam" id="1.25.40.10:FF:000137">
    <property type="entry name" value="Pre-mRNA-splicing factor syf1"/>
    <property type="match status" value="1"/>
</dbReference>
<feature type="domain" description="Pre-mRNA-splicing factor SYF1 central HAT repeats" evidence="9">
    <location>
        <begin position="174"/>
        <end position="375"/>
    </location>
</feature>
<dbReference type="InParanoid" id="A0A6P6Y6H5"/>
<dbReference type="Proteomes" id="UP000515146">
    <property type="component" value="Unplaced"/>
</dbReference>
<dbReference type="OMA" id="IWYNYLR"/>
<dbReference type="OrthoDB" id="10067343at2759"/>
<evidence type="ECO:0000256" key="1">
    <source>
        <dbReference type="ARBA" id="ARBA00004123"/>
    </source>
</evidence>
<keyword evidence="6" id="KW-0508">mRNA splicing</keyword>
<dbReference type="FunFam" id="1.25.40.10:FF:001071">
    <property type="entry name" value="pre-mRNA-splicing factor SYF1-like"/>
    <property type="match status" value="1"/>
</dbReference>